<dbReference type="PANTHER" id="PTHR43742:SF6">
    <property type="entry name" value="OXIDOREDUCTASE YYAE-RELATED"/>
    <property type="match status" value="1"/>
</dbReference>
<dbReference type="EMBL" id="JAIOIV010000132">
    <property type="protein sequence ID" value="MBZ0158025.1"/>
    <property type="molecule type" value="Genomic_DNA"/>
</dbReference>
<reference evidence="5" key="1">
    <citation type="journal article" date="2021" name="bioRxiv">
        <title>Unraveling nitrogen, sulfur and carbon metabolic pathways and microbial community transcriptional responses to substrate deprivation and toxicity stresses in a bioreactor mimicking anoxic brackish coastal sediment conditions.</title>
        <authorList>
            <person name="Martins P.D."/>
            <person name="Echeveste M.J."/>
            <person name="Arshad A."/>
            <person name="Kurth J."/>
            <person name="Ouboter H."/>
            <person name="Jetten M.S.M."/>
            <person name="Welte C.U."/>
        </authorList>
    </citation>
    <scope>NUCLEOTIDE SEQUENCE</scope>
    <source>
        <strain evidence="5">MAG_39</strain>
    </source>
</reference>
<evidence type="ECO:0000313" key="5">
    <source>
        <dbReference type="EMBL" id="MBZ0158025.1"/>
    </source>
</evidence>
<proteinExistence type="predicted"/>
<dbReference type="GO" id="GO:0016491">
    <property type="term" value="F:oxidoreductase activity"/>
    <property type="evidence" value="ECO:0007669"/>
    <property type="project" value="InterPro"/>
</dbReference>
<evidence type="ECO:0000256" key="2">
    <source>
        <dbReference type="ARBA" id="ARBA00023004"/>
    </source>
</evidence>
<dbReference type="Gene3D" id="2.40.40.20">
    <property type="match status" value="1"/>
</dbReference>
<dbReference type="InterPro" id="IPR006656">
    <property type="entry name" value="Mopterin_OxRdtase"/>
</dbReference>
<dbReference type="PANTHER" id="PTHR43742">
    <property type="entry name" value="TRIMETHYLAMINE-N-OXIDE REDUCTASE"/>
    <property type="match status" value="1"/>
</dbReference>
<dbReference type="Gene3D" id="3.40.50.12440">
    <property type="match status" value="2"/>
</dbReference>
<dbReference type="CDD" id="cd02775">
    <property type="entry name" value="MopB_CT"/>
    <property type="match status" value="1"/>
</dbReference>
<dbReference type="InterPro" id="IPR009010">
    <property type="entry name" value="Asp_de-COase-like_dom_sf"/>
</dbReference>
<evidence type="ECO:0000259" key="4">
    <source>
        <dbReference type="PROSITE" id="PS51669"/>
    </source>
</evidence>
<name>A0A953M301_9BACT</name>
<evidence type="ECO:0000256" key="3">
    <source>
        <dbReference type="ARBA" id="ARBA00023014"/>
    </source>
</evidence>
<dbReference type="AlphaFoldDB" id="A0A953M301"/>
<dbReference type="Gene3D" id="3.40.50.740">
    <property type="match status" value="1"/>
</dbReference>
<dbReference type="Proteomes" id="UP000705867">
    <property type="component" value="Unassembled WGS sequence"/>
</dbReference>
<organism evidence="5 6">
    <name type="scientific">Candidatus Nitrobium versatile</name>
    <dbReference type="NCBI Taxonomy" id="2884831"/>
    <lineage>
        <taxon>Bacteria</taxon>
        <taxon>Pseudomonadati</taxon>
        <taxon>Nitrospirota</taxon>
        <taxon>Nitrospiria</taxon>
        <taxon>Nitrospirales</taxon>
        <taxon>Nitrospiraceae</taxon>
        <taxon>Candidatus Nitrobium</taxon>
    </lineage>
</organism>
<gene>
    <name evidence="5" type="ORF">K8I29_17650</name>
</gene>
<feature type="domain" description="4Fe-4S Mo/W bis-MGD-type" evidence="4">
    <location>
        <begin position="41"/>
        <end position="110"/>
    </location>
</feature>
<dbReference type="GO" id="GO:0051536">
    <property type="term" value="F:iron-sulfur cluster binding"/>
    <property type="evidence" value="ECO:0007669"/>
    <property type="project" value="UniProtKB-KW"/>
</dbReference>
<protein>
    <submittedName>
        <fullName evidence="5">Molybdopterin-dependent oxidoreductase</fullName>
    </submittedName>
</protein>
<dbReference type="SUPFAM" id="SSF50692">
    <property type="entry name" value="ADC-like"/>
    <property type="match status" value="1"/>
</dbReference>
<evidence type="ECO:0000256" key="1">
    <source>
        <dbReference type="ARBA" id="ARBA00022723"/>
    </source>
</evidence>
<dbReference type="PROSITE" id="PS51669">
    <property type="entry name" value="4FE4S_MOW_BIS_MGD"/>
    <property type="match status" value="1"/>
</dbReference>
<evidence type="ECO:0000313" key="6">
    <source>
        <dbReference type="Proteomes" id="UP000705867"/>
    </source>
</evidence>
<dbReference type="InterPro" id="IPR050612">
    <property type="entry name" value="Prok_Mopterin_Oxidored"/>
</dbReference>
<dbReference type="Gene3D" id="3.40.228.10">
    <property type="entry name" value="Dimethylsulfoxide Reductase, domain 2"/>
    <property type="match status" value="1"/>
</dbReference>
<keyword evidence="3" id="KW-0411">Iron-sulfur</keyword>
<keyword evidence="2" id="KW-0408">Iron</keyword>
<accession>A0A953M301</accession>
<dbReference type="SUPFAM" id="SSF53706">
    <property type="entry name" value="Formate dehydrogenase/DMSO reductase, domains 1-3"/>
    <property type="match status" value="1"/>
</dbReference>
<dbReference type="InterPro" id="IPR006963">
    <property type="entry name" value="Mopterin_OxRdtase_4Fe-4S_dom"/>
</dbReference>
<sequence>MVLSGCDSKLFNFLKPKSDSALEAYPNRDWEKVYRNIYKEDSHFHFLCSPNDTHNCLLKAHVKNGVVTRISPSYRYGEAKDLYGNTASHRWDPRACQKGLGLVRRLYGDRRVKGAMVRVGFKKWVDAGMPRDPGTGKPPKEYFENRGQDKWIKLPWNEAFDLAAKALNNIARTYSGASGAELLSKQGYDPAMIGAMKQAGTQTFKIRGGMTVLGFTRVYGYYRLSNMLALLDAKVRGVGPEKALGGRGLDSYTWHTDLPPGHPMVLGMQTNEFDLNSVEHAKMIVLLGMNWITTKMPDSHWLTEARLKGTKVVAVSVEYPATGCRSDEIIVIRPGTDPAFMLGIAHVLINEKLYDVQHMKKYSDMPFLVRMDTLGMLRPEEVIPNYRKAVPTKDTVIVKKDDPLINHVKEHDKQILTEDMAAEWGDYVVMDAASKKLTPVSRNDFGKKFAVDPAIEGEFTVTTVKGQKVQVRPVFDLMKQYINENFSPEQASKICWAPKEAIISLARDIAARPEGTLFACGMGSNQYFNADLKDRAVLFVAAMTRNLGYPGGNVGSYAGNYKTALMNGVGVYIAEDPFHIELDPNKQAHKKYYNVYESAHFYNYGDRPLRVGGHLFSGKTHLNTPTKALMFANSNSLLGNAKWHYDVVNNTLPKIEMITVADYWWNASCEYADIVWGCDYAAEFKQPDFSGSCTNSFLQVHPRTPLPRIFDTKPDIEILAGIGHALGKLTGDKRFDDYWKFVHENKVSVYAQRILDASQAGTGFDFEELEANAKQGVPALMNNRTYPRLGSWEQVHEDKLWYTKSGRMEFYRHEKEFLEHGENIPIYREPIDSTFHEPNVIVGHHPAIRPKRPEDWGFSSKDLSCETRQVRNIQYGPDEVLKTKHPLMSKGFKFIFHTPKYRHGTHTTPADTDMVAIWFGPFGDVYRHDKRTPFVTEAYVDINPLDARELGINDGDYVYIDADPSDRPYRGAKPGGANYRTAQLMVRARYYYGTPRGVTRMWYNCYGATLGSVKGHETRPDGLAKNPETNYQSMFRYGSHQSGTRAWLRPTLLTDSLVRKDGFGQKIGKGFAPDIHCANGAPREGFAKITKAENGGIDGKGPWEPTAKHIRPTYEDDKMRAFIDGRYIKVKKV</sequence>
<comment type="caution">
    <text evidence="5">The sequence shown here is derived from an EMBL/GenBank/DDBJ whole genome shotgun (WGS) entry which is preliminary data.</text>
</comment>
<dbReference type="GO" id="GO:0046872">
    <property type="term" value="F:metal ion binding"/>
    <property type="evidence" value="ECO:0007669"/>
    <property type="project" value="UniProtKB-KW"/>
</dbReference>
<reference evidence="5" key="2">
    <citation type="submission" date="2021-08" db="EMBL/GenBank/DDBJ databases">
        <authorList>
            <person name="Dalcin Martins P."/>
        </authorList>
    </citation>
    <scope>NUCLEOTIDE SEQUENCE</scope>
    <source>
        <strain evidence="5">MAG_39</strain>
    </source>
</reference>
<keyword evidence="1" id="KW-0479">Metal-binding</keyword>
<dbReference type="Pfam" id="PF00384">
    <property type="entry name" value="Molybdopterin"/>
    <property type="match status" value="1"/>
</dbReference>